<comment type="caution">
    <text evidence="9">The sequence shown here is derived from an EMBL/GenBank/DDBJ whole genome shotgun (WGS) entry which is preliminary data.</text>
</comment>
<protein>
    <submittedName>
        <fullName evidence="9">MFS transporter</fullName>
    </submittedName>
</protein>
<dbReference type="Gene3D" id="1.20.1250.20">
    <property type="entry name" value="MFS general substrate transporter like domains"/>
    <property type="match status" value="1"/>
</dbReference>
<dbReference type="RefSeq" id="WP_203987756.1">
    <property type="nucleotide sequence ID" value="NZ_BOOU01000052.1"/>
</dbReference>
<dbReference type="CDD" id="cd06173">
    <property type="entry name" value="MFS_MefA_like"/>
    <property type="match status" value="1"/>
</dbReference>
<name>A0A919R2Y4_9ACTN</name>
<feature type="transmembrane region" description="Helical" evidence="8">
    <location>
        <begin position="358"/>
        <end position="378"/>
    </location>
</feature>
<dbReference type="Proteomes" id="UP000655287">
    <property type="component" value="Unassembled WGS sequence"/>
</dbReference>
<feature type="transmembrane region" description="Helical" evidence="8">
    <location>
        <begin position="82"/>
        <end position="104"/>
    </location>
</feature>
<keyword evidence="3" id="KW-1003">Cell membrane</keyword>
<evidence type="ECO:0000256" key="5">
    <source>
        <dbReference type="ARBA" id="ARBA00022989"/>
    </source>
</evidence>
<dbReference type="SUPFAM" id="SSF103473">
    <property type="entry name" value="MFS general substrate transporter"/>
    <property type="match status" value="1"/>
</dbReference>
<keyword evidence="4 8" id="KW-0812">Transmembrane</keyword>
<evidence type="ECO:0000313" key="9">
    <source>
        <dbReference type="EMBL" id="GII78741.1"/>
    </source>
</evidence>
<dbReference type="AlphaFoldDB" id="A0A919R2Y4"/>
<feature type="transmembrane region" description="Helical" evidence="8">
    <location>
        <begin position="256"/>
        <end position="278"/>
    </location>
</feature>
<reference evidence="9" key="1">
    <citation type="submission" date="2021-01" db="EMBL/GenBank/DDBJ databases">
        <title>Whole genome shotgun sequence of Sphaerisporangium rufum NBRC 109079.</title>
        <authorList>
            <person name="Komaki H."/>
            <person name="Tamura T."/>
        </authorList>
    </citation>
    <scope>NUCLEOTIDE SEQUENCE</scope>
    <source>
        <strain evidence="9">NBRC 109079</strain>
    </source>
</reference>
<feature type="region of interest" description="Disordered" evidence="7">
    <location>
        <begin position="410"/>
        <end position="430"/>
    </location>
</feature>
<evidence type="ECO:0000256" key="1">
    <source>
        <dbReference type="ARBA" id="ARBA00004651"/>
    </source>
</evidence>
<feature type="transmembrane region" description="Helical" evidence="8">
    <location>
        <begin position="231"/>
        <end position="250"/>
    </location>
</feature>
<evidence type="ECO:0000256" key="6">
    <source>
        <dbReference type="ARBA" id="ARBA00023136"/>
    </source>
</evidence>
<dbReference type="GO" id="GO:0005886">
    <property type="term" value="C:plasma membrane"/>
    <property type="evidence" value="ECO:0007669"/>
    <property type="project" value="UniProtKB-SubCell"/>
</dbReference>
<comment type="subcellular location">
    <subcellularLocation>
        <location evidence="1">Cell membrane</location>
        <topology evidence="1">Multi-pass membrane protein</topology>
    </subcellularLocation>
</comment>
<proteinExistence type="predicted"/>
<organism evidence="9 10">
    <name type="scientific">Sphaerisporangium rufum</name>
    <dbReference type="NCBI Taxonomy" id="1381558"/>
    <lineage>
        <taxon>Bacteria</taxon>
        <taxon>Bacillati</taxon>
        <taxon>Actinomycetota</taxon>
        <taxon>Actinomycetes</taxon>
        <taxon>Streptosporangiales</taxon>
        <taxon>Streptosporangiaceae</taxon>
        <taxon>Sphaerisporangium</taxon>
    </lineage>
</organism>
<dbReference type="InterPro" id="IPR036259">
    <property type="entry name" value="MFS_trans_sf"/>
</dbReference>
<dbReference type="Pfam" id="PF05977">
    <property type="entry name" value="MFS_3"/>
    <property type="match status" value="1"/>
</dbReference>
<evidence type="ECO:0000256" key="3">
    <source>
        <dbReference type="ARBA" id="ARBA00022475"/>
    </source>
</evidence>
<dbReference type="InterPro" id="IPR010290">
    <property type="entry name" value="TM_effector"/>
</dbReference>
<feature type="transmembrane region" description="Helical" evidence="8">
    <location>
        <begin position="47"/>
        <end position="70"/>
    </location>
</feature>
<keyword evidence="6 8" id="KW-0472">Membrane</keyword>
<evidence type="ECO:0000256" key="8">
    <source>
        <dbReference type="SAM" id="Phobius"/>
    </source>
</evidence>
<feature type="transmembrane region" description="Helical" evidence="8">
    <location>
        <begin position="315"/>
        <end position="337"/>
    </location>
</feature>
<feature type="transmembrane region" description="Helical" evidence="8">
    <location>
        <begin position="290"/>
        <end position="309"/>
    </location>
</feature>
<dbReference type="PANTHER" id="PTHR23513:SF6">
    <property type="entry name" value="MAJOR FACILITATOR SUPERFAMILY ASSOCIATED DOMAIN-CONTAINING PROTEIN"/>
    <property type="match status" value="1"/>
</dbReference>
<evidence type="ECO:0000313" key="10">
    <source>
        <dbReference type="Proteomes" id="UP000655287"/>
    </source>
</evidence>
<feature type="transmembrane region" description="Helical" evidence="8">
    <location>
        <begin position="20"/>
        <end position="41"/>
    </location>
</feature>
<accession>A0A919R2Y4</accession>
<evidence type="ECO:0000256" key="7">
    <source>
        <dbReference type="SAM" id="MobiDB-lite"/>
    </source>
</evidence>
<gene>
    <name evidence="9" type="ORF">Sru01_37230</name>
</gene>
<evidence type="ECO:0000256" key="4">
    <source>
        <dbReference type="ARBA" id="ARBA00022692"/>
    </source>
</evidence>
<feature type="transmembrane region" description="Helical" evidence="8">
    <location>
        <begin position="110"/>
        <end position="133"/>
    </location>
</feature>
<keyword evidence="5 8" id="KW-1133">Transmembrane helix</keyword>
<dbReference type="PANTHER" id="PTHR23513">
    <property type="entry name" value="INTEGRAL MEMBRANE EFFLUX PROTEIN-RELATED"/>
    <property type="match status" value="1"/>
</dbReference>
<sequence length="430" mass="42748">MSVTSPTGVLRRDRDFRRFWLGHSVSAMGAQVTAVALPLVASLTLGAGPAGVAAVATAAFLPNVLLPLLAGHWLERRRRRRVMIAMDLFRAAALLVVPLAHLAGLLSIPLLVAVAFAVGAAGVVFDIGGFAYVPSLVAERDLPAANQAMQGSTTAAQVAGPGVAGMIAQLAGPAPAVAIDAASYVASAAGVAGARRPEPPPAAAGAPSGILDGLRPIARNPFLRALTAHAAVYNCAAQILTVNLIVFAVTERGLGAGLYGLALSASGAGALLGTLVALRLAGRVGYGRAFAAALVLSTGTPLLLAALPWRGGALAAALAAVQLVAGVGLGAANVLSVTLRQVIAPRGALARTNGGYRLLIYGVLPIGSALGGVIGQAAGCRAGVAAGAAGMALSALPMFARRVRSLREPGDAAPGRLDGRAEHSAATGAR</sequence>
<keyword evidence="2" id="KW-0813">Transport</keyword>
<dbReference type="EMBL" id="BOOU01000052">
    <property type="protein sequence ID" value="GII78741.1"/>
    <property type="molecule type" value="Genomic_DNA"/>
</dbReference>
<feature type="transmembrane region" description="Helical" evidence="8">
    <location>
        <begin position="384"/>
        <end position="400"/>
    </location>
</feature>
<keyword evidence="10" id="KW-1185">Reference proteome</keyword>
<evidence type="ECO:0000256" key="2">
    <source>
        <dbReference type="ARBA" id="ARBA00022448"/>
    </source>
</evidence>